<evidence type="ECO:0000313" key="19">
    <source>
        <dbReference type="Proteomes" id="UP000651482"/>
    </source>
</evidence>
<dbReference type="GO" id="GO:0071949">
    <property type="term" value="F:FAD binding"/>
    <property type="evidence" value="ECO:0007669"/>
    <property type="project" value="InterPro"/>
</dbReference>
<evidence type="ECO:0000256" key="11">
    <source>
        <dbReference type="ARBA" id="ARBA00022984"/>
    </source>
</evidence>
<sequence length="299" mass="30739">MDTLEPALCAIGCVTRRAAPMAAYTTFKIGGPADLLVSVGDEAGLQKALGLCRAAEVPVLLLGNGSNLLVSDAGVRGAVLRLAGAFREIRLSGETGLVCGAGASLSAVCVFAREHALSGLEFAYGIPGTAGGAAFMNAGAYGGEMKDVLSQCRHLLPDGTAGALSGEALGLSYRHSAYAENGAAILSLELSLQAGDRAEISAKMDDFMGRRRQKQPLEFPSAGSVFKRPEGHFAGALIEKCGLKGKRIGGAQVSEKHAGFIVNCGGATCADVRALIALIQETVLRECGVALECEVRMLG</sequence>
<keyword evidence="9 16" id="KW-0521">NADP</keyword>
<evidence type="ECO:0000256" key="2">
    <source>
        <dbReference type="ARBA" id="ARBA00003921"/>
    </source>
</evidence>
<keyword evidence="14 16" id="KW-0961">Cell wall biogenesis/degradation</keyword>
<evidence type="ECO:0000256" key="15">
    <source>
        <dbReference type="ARBA" id="ARBA00048914"/>
    </source>
</evidence>
<comment type="catalytic activity">
    <reaction evidence="15 16">
        <text>UDP-N-acetyl-alpha-D-muramate + NADP(+) = UDP-N-acetyl-3-O-(1-carboxyvinyl)-alpha-D-glucosamine + NADPH + H(+)</text>
        <dbReference type="Rhea" id="RHEA:12248"/>
        <dbReference type="ChEBI" id="CHEBI:15378"/>
        <dbReference type="ChEBI" id="CHEBI:57783"/>
        <dbReference type="ChEBI" id="CHEBI:58349"/>
        <dbReference type="ChEBI" id="CHEBI:68483"/>
        <dbReference type="ChEBI" id="CHEBI:70757"/>
        <dbReference type="EC" id="1.3.1.98"/>
    </reaction>
</comment>
<dbReference type="PROSITE" id="PS51387">
    <property type="entry name" value="FAD_PCMH"/>
    <property type="match status" value="1"/>
</dbReference>
<comment type="pathway">
    <text evidence="4 16">Cell wall biogenesis; peptidoglycan biosynthesis.</text>
</comment>
<evidence type="ECO:0000256" key="7">
    <source>
        <dbReference type="ARBA" id="ARBA00022630"/>
    </source>
</evidence>
<comment type="caution">
    <text evidence="18">The sequence shown here is derived from an EMBL/GenBank/DDBJ whole genome shotgun (WGS) entry which is preliminary data.</text>
</comment>
<feature type="active site" evidence="16">
    <location>
        <position position="174"/>
    </location>
</feature>
<keyword evidence="12 16" id="KW-0560">Oxidoreductase</keyword>
<dbReference type="SUPFAM" id="SSF56194">
    <property type="entry name" value="Uridine diphospho-N-Acetylenolpyruvylglucosamine reductase, MurB, C-terminal domain"/>
    <property type="match status" value="1"/>
</dbReference>
<evidence type="ECO:0000256" key="10">
    <source>
        <dbReference type="ARBA" id="ARBA00022960"/>
    </source>
</evidence>
<evidence type="ECO:0000256" key="12">
    <source>
        <dbReference type="ARBA" id="ARBA00023002"/>
    </source>
</evidence>
<dbReference type="AlphaFoldDB" id="A0A926DAQ5"/>
<evidence type="ECO:0000256" key="14">
    <source>
        <dbReference type="ARBA" id="ARBA00023316"/>
    </source>
</evidence>
<dbReference type="Gene3D" id="3.30.465.10">
    <property type="match status" value="1"/>
</dbReference>
<feature type="domain" description="FAD-binding PCMH-type" evidence="17">
    <location>
        <begin position="29"/>
        <end position="195"/>
    </location>
</feature>
<dbReference type="PANTHER" id="PTHR21071:SF4">
    <property type="entry name" value="UDP-N-ACETYLENOLPYRUVOYLGLUCOSAMINE REDUCTASE"/>
    <property type="match status" value="1"/>
</dbReference>
<dbReference type="Proteomes" id="UP000651482">
    <property type="component" value="Unassembled WGS sequence"/>
</dbReference>
<keyword evidence="13 16" id="KW-0131">Cell cycle</keyword>
<evidence type="ECO:0000256" key="1">
    <source>
        <dbReference type="ARBA" id="ARBA00001974"/>
    </source>
</evidence>
<dbReference type="NCBIfam" id="NF010480">
    <property type="entry name" value="PRK13905.1"/>
    <property type="match status" value="1"/>
</dbReference>
<evidence type="ECO:0000259" key="17">
    <source>
        <dbReference type="PROSITE" id="PS51387"/>
    </source>
</evidence>
<dbReference type="SUPFAM" id="SSF56176">
    <property type="entry name" value="FAD-binding/transporter-associated domain-like"/>
    <property type="match status" value="1"/>
</dbReference>
<keyword evidence="5 16" id="KW-0963">Cytoplasm</keyword>
<keyword evidence="11 16" id="KW-0573">Peptidoglycan synthesis</keyword>
<feature type="active site" description="Proton donor" evidence="16">
    <location>
        <position position="224"/>
    </location>
</feature>
<dbReference type="EMBL" id="JACRSN010000006">
    <property type="protein sequence ID" value="MBC8533505.1"/>
    <property type="molecule type" value="Genomic_DNA"/>
</dbReference>
<dbReference type="GO" id="GO:0009252">
    <property type="term" value="P:peptidoglycan biosynthetic process"/>
    <property type="evidence" value="ECO:0007669"/>
    <property type="project" value="UniProtKB-UniRule"/>
</dbReference>
<dbReference type="Pfam" id="PF01565">
    <property type="entry name" value="FAD_binding_4"/>
    <property type="match status" value="1"/>
</dbReference>
<dbReference type="Gene3D" id="3.90.78.10">
    <property type="entry name" value="UDP-N-acetylenolpyruvoylglucosamine reductase, C-terminal domain"/>
    <property type="match status" value="1"/>
</dbReference>
<dbReference type="InterPro" id="IPR036318">
    <property type="entry name" value="FAD-bd_PCMH-like_sf"/>
</dbReference>
<keyword evidence="6 16" id="KW-0132">Cell division</keyword>
<dbReference type="InterPro" id="IPR003170">
    <property type="entry name" value="MurB"/>
</dbReference>
<dbReference type="GO" id="GO:0008762">
    <property type="term" value="F:UDP-N-acetylmuramate dehydrogenase activity"/>
    <property type="evidence" value="ECO:0007669"/>
    <property type="project" value="UniProtKB-UniRule"/>
</dbReference>
<dbReference type="Pfam" id="PF02873">
    <property type="entry name" value="MurB_C"/>
    <property type="match status" value="1"/>
</dbReference>
<dbReference type="Gene3D" id="3.30.43.10">
    <property type="entry name" value="Uridine Diphospho-n-acetylenolpyruvylglucosamine Reductase, domain 2"/>
    <property type="match status" value="1"/>
</dbReference>
<organism evidence="18 19">
    <name type="scientific">Yeguia hominis</name>
    <dbReference type="NCBI Taxonomy" id="2763662"/>
    <lineage>
        <taxon>Bacteria</taxon>
        <taxon>Bacillati</taxon>
        <taxon>Bacillota</taxon>
        <taxon>Clostridia</taxon>
        <taxon>Eubacteriales</taxon>
        <taxon>Yeguiaceae</taxon>
        <taxon>Yeguia</taxon>
    </lineage>
</organism>
<dbReference type="GO" id="GO:0005829">
    <property type="term" value="C:cytosol"/>
    <property type="evidence" value="ECO:0007669"/>
    <property type="project" value="TreeGrafter"/>
</dbReference>
<feature type="active site" evidence="16">
    <location>
        <position position="294"/>
    </location>
</feature>
<dbReference type="InterPro" id="IPR016169">
    <property type="entry name" value="FAD-bd_PCMH_sub2"/>
</dbReference>
<dbReference type="NCBIfam" id="TIGR00179">
    <property type="entry name" value="murB"/>
    <property type="match status" value="1"/>
</dbReference>
<evidence type="ECO:0000256" key="4">
    <source>
        <dbReference type="ARBA" id="ARBA00004752"/>
    </source>
</evidence>
<protein>
    <recommendedName>
        <fullName evidence="16">UDP-N-acetylenolpyruvoylglucosamine reductase</fullName>
        <ecNumber evidence="16">1.3.1.98</ecNumber>
    </recommendedName>
    <alternativeName>
        <fullName evidence="16">UDP-N-acetylmuramate dehydrogenase</fullName>
    </alternativeName>
</protein>
<dbReference type="EC" id="1.3.1.98" evidence="16"/>
<dbReference type="GO" id="GO:0008360">
    <property type="term" value="P:regulation of cell shape"/>
    <property type="evidence" value="ECO:0007669"/>
    <property type="project" value="UniProtKB-KW"/>
</dbReference>
<evidence type="ECO:0000256" key="5">
    <source>
        <dbReference type="ARBA" id="ARBA00022490"/>
    </source>
</evidence>
<dbReference type="InterPro" id="IPR016167">
    <property type="entry name" value="FAD-bd_PCMH_sub1"/>
</dbReference>
<dbReference type="GO" id="GO:0051301">
    <property type="term" value="P:cell division"/>
    <property type="evidence" value="ECO:0007669"/>
    <property type="project" value="UniProtKB-KW"/>
</dbReference>
<comment type="subcellular location">
    <subcellularLocation>
        <location evidence="3 16">Cytoplasm</location>
    </subcellularLocation>
</comment>
<dbReference type="InterPro" id="IPR036635">
    <property type="entry name" value="MurB_C_sf"/>
</dbReference>
<evidence type="ECO:0000256" key="9">
    <source>
        <dbReference type="ARBA" id="ARBA00022857"/>
    </source>
</evidence>
<keyword evidence="8 16" id="KW-0274">FAD</keyword>
<name>A0A926DAQ5_9FIRM</name>
<evidence type="ECO:0000256" key="6">
    <source>
        <dbReference type="ARBA" id="ARBA00022618"/>
    </source>
</evidence>
<dbReference type="InterPro" id="IPR016166">
    <property type="entry name" value="FAD-bd_PCMH"/>
</dbReference>
<dbReference type="InterPro" id="IPR011601">
    <property type="entry name" value="MurB_C"/>
</dbReference>
<comment type="cofactor">
    <cofactor evidence="1 16">
        <name>FAD</name>
        <dbReference type="ChEBI" id="CHEBI:57692"/>
    </cofactor>
</comment>
<comment type="function">
    <text evidence="2 16">Cell wall formation.</text>
</comment>
<gene>
    <name evidence="16 18" type="primary">murB</name>
    <name evidence="18" type="ORF">IAG03_05700</name>
</gene>
<keyword evidence="10 16" id="KW-0133">Cell shape</keyword>
<dbReference type="InterPro" id="IPR006094">
    <property type="entry name" value="Oxid_FAD_bind_N"/>
</dbReference>
<keyword evidence="7 16" id="KW-0285">Flavoprotein</keyword>
<comment type="similarity">
    <text evidence="16">Belongs to the MurB family.</text>
</comment>
<proteinExistence type="inferred from homology"/>
<evidence type="ECO:0000256" key="8">
    <source>
        <dbReference type="ARBA" id="ARBA00022827"/>
    </source>
</evidence>
<evidence type="ECO:0000256" key="16">
    <source>
        <dbReference type="HAMAP-Rule" id="MF_00037"/>
    </source>
</evidence>
<dbReference type="PANTHER" id="PTHR21071">
    <property type="entry name" value="UDP-N-ACETYLENOLPYRUVOYLGLUCOSAMINE REDUCTASE"/>
    <property type="match status" value="1"/>
</dbReference>
<dbReference type="GO" id="GO:0071555">
    <property type="term" value="P:cell wall organization"/>
    <property type="evidence" value="ECO:0007669"/>
    <property type="project" value="UniProtKB-KW"/>
</dbReference>
<accession>A0A926DAQ5</accession>
<keyword evidence="19" id="KW-1185">Reference proteome</keyword>
<evidence type="ECO:0000313" key="18">
    <source>
        <dbReference type="EMBL" id="MBC8533505.1"/>
    </source>
</evidence>
<reference evidence="18" key="1">
    <citation type="submission" date="2020-08" db="EMBL/GenBank/DDBJ databases">
        <title>Genome public.</title>
        <authorList>
            <person name="Liu C."/>
            <person name="Sun Q."/>
        </authorList>
    </citation>
    <scope>NUCLEOTIDE SEQUENCE</scope>
    <source>
        <strain evidence="18">NSJ-40</strain>
    </source>
</reference>
<dbReference type="HAMAP" id="MF_00037">
    <property type="entry name" value="MurB"/>
    <property type="match status" value="1"/>
</dbReference>
<evidence type="ECO:0000256" key="13">
    <source>
        <dbReference type="ARBA" id="ARBA00023306"/>
    </source>
</evidence>
<evidence type="ECO:0000256" key="3">
    <source>
        <dbReference type="ARBA" id="ARBA00004496"/>
    </source>
</evidence>